<dbReference type="KEGG" id="pmua:114585956"/>
<name>A0A670K6X1_PODMU</name>
<feature type="chain" id="PRO_5025627321" description="Trehalase" evidence="8">
    <location>
        <begin position="37"/>
        <end position="600"/>
    </location>
</feature>
<protein>
    <recommendedName>
        <fullName evidence="4 7">Trehalase</fullName>
        <ecNumber evidence="3 7">3.2.1.28</ecNumber>
    </recommendedName>
    <alternativeName>
        <fullName evidence="7">Alpha-trehalose glucohydrolase</fullName>
    </alternativeName>
</protein>
<dbReference type="PRINTS" id="PR00744">
    <property type="entry name" value="GLHYDRLASE37"/>
</dbReference>
<gene>
    <name evidence="9" type="primary">TREH</name>
</gene>
<dbReference type="GeneTree" id="ENSGT00390000006949"/>
<dbReference type="OMA" id="RYWDASD"/>
<evidence type="ECO:0000256" key="1">
    <source>
        <dbReference type="ARBA" id="ARBA00001576"/>
    </source>
</evidence>
<keyword evidence="5 7" id="KW-0378">Hydrolase</keyword>
<keyword evidence="6 7" id="KW-0326">Glycosidase</keyword>
<feature type="signal peptide" evidence="8">
    <location>
        <begin position="1"/>
        <end position="36"/>
    </location>
</feature>
<dbReference type="InterPro" id="IPR008928">
    <property type="entry name" value="6-hairpin_glycosidase_sf"/>
</dbReference>
<dbReference type="AlphaFoldDB" id="A0A670K6X1"/>
<dbReference type="InterPro" id="IPR012341">
    <property type="entry name" value="6hp_glycosidase-like_sf"/>
</dbReference>
<keyword evidence="8" id="KW-0732">Signal</keyword>
<reference evidence="9 10" key="1">
    <citation type="journal article" date="2019" name="Proc. Natl. Acad. Sci. U.S.A.">
        <title>Regulatory changes in pterin and carotenoid genes underlie balanced color polymorphisms in the wall lizard.</title>
        <authorList>
            <person name="Andrade P."/>
            <person name="Pinho C."/>
            <person name="Perez I de Lanuza G."/>
            <person name="Afonso S."/>
            <person name="Brejcha J."/>
            <person name="Rubin C.J."/>
            <person name="Wallerman O."/>
            <person name="Pereira P."/>
            <person name="Sabatino S.J."/>
            <person name="Bellati A."/>
            <person name="Pellitteri-Rosa D."/>
            <person name="Bosakova Z."/>
            <person name="Bunikis I."/>
            <person name="Carretero M.A."/>
            <person name="Feiner N."/>
            <person name="Marsik P."/>
            <person name="Pauperio F."/>
            <person name="Salvi D."/>
            <person name="Soler L."/>
            <person name="While G.M."/>
            <person name="Uller T."/>
            <person name="Font E."/>
            <person name="Andersson L."/>
            <person name="Carneiro M."/>
        </authorList>
    </citation>
    <scope>NUCLEOTIDE SEQUENCE</scope>
</reference>
<evidence type="ECO:0000256" key="4">
    <source>
        <dbReference type="ARBA" id="ARBA00019905"/>
    </source>
</evidence>
<dbReference type="Pfam" id="PF01204">
    <property type="entry name" value="Trehalase"/>
    <property type="match status" value="1"/>
</dbReference>
<dbReference type="Ensembl" id="ENSPMRT00000033284.1">
    <property type="protein sequence ID" value="ENSPMRP00000031379.1"/>
    <property type="gene ID" value="ENSPMRG00000020345.1"/>
</dbReference>
<evidence type="ECO:0000256" key="6">
    <source>
        <dbReference type="ARBA" id="ARBA00023295"/>
    </source>
</evidence>
<evidence type="ECO:0000256" key="3">
    <source>
        <dbReference type="ARBA" id="ARBA00012757"/>
    </source>
</evidence>
<comment type="similarity">
    <text evidence="2 7">Belongs to the glycosyl hydrolase 37 family.</text>
</comment>
<evidence type="ECO:0000256" key="5">
    <source>
        <dbReference type="ARBA" id="ARBA00022801"/>
    </source>
</evidence>
<dbReference type="EC" id="3.2.1.28" evidence="3 7"/>
<dbReference type="InterPro" id="IPR001661">
    <property type="entry name" value="Glyco_hydro_37"/>
</dbReference>
<dbReference type="Gene3D" id="1.50.10.10">
    <property type="match status" value="1"/>
</dbReference>
<comment type="catalytic activity">
    <reaction evidence="1 7">
        <text>alpha,alpha-trehalose + H2O = alpha-D-glucose + beta-D-glucose</text>
        <dbReference type="Rhea" id="RHEA:32675"/>
        <dbReference type="ChEBI" id="CHEBI:15377"/>
        <dbReference type="ChEBI" id="CHEBI:15903"/>
        <dbReference type="ChEBI" id="CHEBI:16551"/>
        <dbReference type="ChEBI" id="CHEBI:17925"/>
        <dbReference type="EC" id="3.2.1.28"/>
    </reaction>
</comment>
<dbReference type="PANTHER" id="PTHR23403:SF1">
    <property type="entry name" value="TREHALASE"/>
    <property type="match status" value="1"/>
</dbReference>
<evidence type="ECO:0000256" key="2">
    <source>
        <dbReference type="ARBA" id="ARBA00005615"/>
    </source>
</evidence>
<keyword evidence="10" id="KW-1185">Reference proteome</keyword>
<reference evidence="9" key="3">
    <citation type="submission" date="2025-09" db="UniProtKB">
        <authorList>
            <consortium name="Ensembl"/>
        </authorList>
    </citation>
    <scope>IDENTIFICATION</scope>
</reference>
<accession>A0A670K6X1</accession>
<dbReference type="RefSeq" id="XP_028564710.1">
    <property type="nucleotide sequence ID" value="XM_028708877.1"/>
</dbReference>
<organism evidence="9 10">
    <name type="scientific">Podarcis muralis</name>
    <name type="common">Wall lizard</name>
    <name type="synonym">Lacerta muralis</name>
    <dbReference type="NCBI Taxonomy" id="64176"/>
    <lineage>
        <taxon>Eukaryota</taxon>
        <taxon>Metazoa</taxon>
        <taxon>Chordata</taxon>
        <taxon>Craniata</taxon>
        <taxon>Vertebrata</taxon>
        <taxon>Euteleostomi</taxon>
        <taxon>Lepidosauria</taxon>
        <taxon>Squamata</taxon>
        <taxon>Bifurcata</taxon>
        <taxon>Unidentata</taxon>
        <taxon>Episquamata</taxon>
        <taxon>Laterata</taxon>
        <taxon>Lacertibaenia</taxon>
        <taxon>Lacertidae</taxon>
        <taxon>Podarcis</taxon>
    </lineage>
</organism>
<dbReference type="CTD" id="11181"/>
<dbReference type="Proteomes" id="UP000472272">
    <property type="component" value="Chromosome 15"/>
</dbReference>
<dbReference type="InterPro" id="IPR018232">
    <property type="entry name" value="Glyco_hydro_37_CS"/>
</dbReference>
<dbReference type="PANTHER" id="PTHR23403">
    <property type="entry name" value="TREHALASE"/>
    <property type="match status" value="1"/>
</dbReference>
<dbReference type="PROSITE" id="PS00928">
    <property type="entry name" value="TREHALASE_2"/>
    <property type="match status" value="1"/>
</dbReference>
<evidence type="ECO:0000313" key="10">
    <source>
        <dbReference type="Proteomes" id="UP000472272"/>
    </source>
</evidence>
<dbReference type="GO" id="GO:0004555">
    <property type="term" value="F:alpha,alpha-trehalase activity"/>
    <property type="evidence" value="ECO:0007669"/>
    <property type="project" value="UniProtKB-EC"/>
</dbReference>
<reference evidence="9" key="2">
    <citation type="submission" date="2025-08" db="UniProtKB">
        <authorList>
            <consortium name="Ensembl"/>
        </authorList>
    </citation>
    <scope>IDENTIFICATION</scope>
</reference>
<dbReference type="GO" id="GO:0005993">
    <property type="term" value="P:trehalose catabolic process"/>
    <property type="evidence" value="ECO:0007669"/>
    <property type="project" value="Ensembl"/>
</dbReference>
<dbReference type="GeneID" id="114585956"/>
<evidence type="ECO:0000313" key="9">
    <source>
        <dbReference type="Ensembl" id="ENSPMRP00000031379.1"/>
    </source>
</evidence>
<sequence>MGKVQQLSLQQFSTANNCSTRMAWWVLLGICIAVAGQQAVASSLPPPCDSEIYCTGELLRQVQQAKLFTDDKFFVDMPLKESPEVVLERFQKLVNETPGRDLSQEQLKVFVDENFSPRGQELENWEPPDWTDSPPLLQGIADKKLQSWARDLNAIWRQLGRQMKPEVKTSPDRHSLIYVPNPLIVPGGRFIEYYYWDSFWVIEGLLLSNMTATAKGMIENFLYLVDKLGHIPNGGRVYYERRSQPPFLTLMVESYWKHTNDTDFLRHNLHLLEAEYQFWQDHRAVNVSFGGKEYTLNRYNVQVGGPRPESYMKDVETAAGLDEGAREILWAELKSAAESGWDFSSRWFLPESSLLAASLKDTKTSAIVPVDLNAILCRVEQLLATFYGVLGNSEKANFFQAAHERRVAAVRAVLWSNSTEVWLDYNLQQERHNEAFYPTNLMPLWMECGVDVATSEKALRYLESSSALSYPHGVPTSLVRTQQQWDLPNAWAPLQDVVISGLAKSSLPRAQELAFTLAQSWIRMNLAVYEKYHYMYEKYDVEGDGKPGGGGEYQVQEGFGWTNGLALRLLHLYGDRLTSAGTLLFRSWLCVGACLVLSLI</sequence>
<evidence type="ECO:0000256" key="8">
    <source>
        <dbReference type="SAM" id="SignalP"/>
    </source>
</evidence>
<evidence type="ECO:0000256" key="7">
    <source>
        <dbReference type="RuleBase" id="RU361180"/>
    </source>
</evidence>
<proteinExistence type="inferred from homology"/>
<dbReference type="OrthoDB" id="3542292at2759"/>
<dbReference type="SUPFAM" id="SSF48208">
    <property type="entry name" value="Six-hairpin glycosidases"/>
    <property type="match status" value="1"/>
</dbReference>